<evidence type="ECO:0000259" key="3">
    <source>
        <dbReference type="Pfam" id="PF17168"/>
    </source>
</evidence>
<keyword evidence="1" id="KW-0812">Transmembrane</keyword>
<dbReference type="STRING" id="1076935.U4KUG6"/>
<gene>
    <name evidence="4" type="ORF">PCON_03280</name>
</gene>
<dbReference type="Pfam" id="PF17168">
    <property type="entry name" value="DUF5127"/>
    <property type="match status" value="1"/>
</dbReference>
<dbReference type="PANTHER" id="PTHR31987">
    <property type="entry name" value="GLUTAMINASE A-RELATED"/>
    <property type="match status" value="1"/>
</dbReference>
<proteinExistence type="predicted"/>
<sequence length="748" mass="83791">MRNSRTFWTFSFVSFVFISLALLWTATTDTMQITKSGPFLFVTSVLLWTTTSAASSIHPPVLPLAVRNPYLSVWYNSRQEPWKNWPMFWTGEQLGFGIMARLPSKRAVYPLVGRAQDSLTANSAYALTDPIFQGFQYDSHSTTLSYNLGNAAKIELYFSSPITGDSIMRQSLPASYVEVKVTGNEDVELYVEIDGASWVSHDRNVPIKWGFSRTSTLQSWAVSRQTELLFTERSDRAEWGTFFFTAPADPSVTSSTSDAGAARASFATTGIVSKNSTQPVALGNRVFAFSKPFSKNDVVSNTTVLFTLAMAQDPIVQFAGKDGYLPRRPLWTQYYKSASEMLSFHYNDYQKALTSASVFTNKVSSEATRLVSSAYADILALSARQVMGATYFTGTPKDPIINLKEISSNGNYQTVDVIFPAFPFFLYLNPSWLAYLLEPLLEHQNAGLYPNAYSIHDLGAHFPNATGHPDGNDEPMPVEECGNMLIMALAYARTLDAKSAAEWINRDGRYKLWKQWSSFLVRFSLLPDKQLSTDDFAGRLENQTNLALKGIIGIRAMAELSNYIEETEDAKNYTSIALDYIPKWQEMAMSRDGTHTKLAYHWEGSWGSLYNSYADALLCFHLDAKPFLAHEVYQKQSKWYSLVHQRYGLPLDSRHLYTKSDWEIWTAAVADDETRRMIIDSMGKWLEETSSDRPFTDLYESHSGGFADGITFMARPVAGGHFAVVALEGFCNNKAGQGVRAMMGEASL</sequence>
<keyword evidence="5" id="KW-1185">Reference proteome</keyword>
<dbReference type="EMBL" id="HF935214">
    <property type="protein sequence ID" value="CCX04677.1"/>
    <property type="molecule type" value="Genomic_DNA"/>
</dbReference>
<feature type="transmembrane region" description="Helical" evidence="1">
    <location>
        <begin position="6"/>
        <end position="26"/>
    </location>
</feature>
<dbReference type="InterPro" id="IPR032514">
    <property type="entry name" value="GtaA_central"/>
</dbReference>
<dbReference type="Proteomes" id="UP000018144">
    <property type="component" value="Unassembled WGS sequence"/>
</dbReference>
<evidence type="ECO:0000313" key="5">
    <source>
        <dbReference type="Proteomes" id="UP000018144"/>
    </source>
</evidence>
<name>U4KUG6_PYROM</name>
<reference evidence="4 5" key="1">
    <citation type="journal article" date="2013" name="PLoS Genet.">
        <title>The genome and development-dependent transcriptomes of Pyronema confluens: a window into fungal evolution.</title>
        <authorList>
            <person name="Traeger S."/>
            <person name="Altegoer F."/>
            <person name="Freitag M."/>
            <person name="Gabaldon T."/>
            <person name="Kempken F."/>
            <person name="Kumar A."/>
            <person name="Marcet-Houben M."/>
            <person name="Poggeler S."/>
            <person name="Stajich J.E."/>
            <person name="Nowrousian M."/>
        </authorList>
    </citation>
    <scope>NUCLEOTIDE SEQUENCE [LARGE SCALE GENOMIC DNA]</scope>
    <source>
        <strain evidence="5">CBS 100304</strain>
        <tissue evidence="4">Vegetative mycelium</tissue>
    </source>
</reference>
<dbReference type="OMA" id="WTGYLVR"/>
<feature type="domain" description="Glutaminase A central" evidence="2">
    <location>
        <begin position="372"/>
        <end position="724"/>
    </location>
</feature>
<feature type="domain" description="Glutaminase A N-terminal" evidence="3">
    <location>
        <begin position="142"/>
        <end position="365"/>
    </location>
</feature>
<dbReference type="PANTHER" id="PTHR31987:SF12">
    <property type="entry name" value="PUTATIVE (AFU_ORTHOLOGUE AFUA_3G10910)-RELATED"/>
    <property type="match status" value="1"/>
</dbReference>
<evidence type="ECO:0000313" key="4">
    <source>
        <dbReference type="EMBL" id="CCX04677.1"/>
    </source>
</evidence>
<keyword evidence="1" id="KW-1133">Transmembrane helix</keyword>
<dbReference type="Pfam" id="PF16335">
    <property type="entry name" value="GtaA_6_Hairpin"/>
    <property type="match status" value="1"/>
</dbReference>
<evidence type="ECO:0000256" key="1">
    <source>
        <dbReference type="SAM" id="Phobius"/>
    </source>
</evidence>
<organism evidence="4 5">
    <name type="scientific">Pyronema omphalodes (strain CBS 100304)</name>
    <name type="common">Pyronema confluens</name>
    <dbReference type="NCBI Taxonomy" id="1076935"/>
    <lineage>
        <taxon>Eukaryota</taxon>
        <taxon>Fungi</taxon>
        <taxon>Dikarya</taxon>
        <taxon>Ascomycota</taxon>
        <taxon>Pezizomycotina</taxon>
        <taxon>Pezizomycetes</taxon>
        <taxon>Pezizales</taxon>
        <taxon>Pyronemataceae</taxon>
        <taxon>Pyronema</taxon>
    </lineage>
</organism>
<protein>
    <submittedName>
        <fullName evidence="4">Uncharacterized protein</fullName>
    </submittedName>
</protein>
<dbReference type="AlphaFoldDB" id="U4KUG6"/>
<keyword evidence="1" id="KW-0472">Membrane</keyword>
<dbReference type="InterPro" id="IPR052743">
    <property type="entry name" value="Glutaminase_GtaA"/>
</dbReference>
<dbReference type="OrthoDB" id="431715at2759"/>
<dbReference type="eggNOG" id="ENOG502QPQS">
    <property type="taxonomic scope" value="Eukaryota"/>
</dbReference>
<dbReference type="InterPro" id="IPR033433">
    <property type="entry name" value="GtaA_N"/>
</dbReference>
<evidence type="ECO:0000259" key="2">
    <source>
        <dbReference type="Pfam" id="PF16335"/>
    </source>
</evidence>
<accession>U4KUG6</accession>